<dbReference type="Pfam" id="PF04239">
    <property type="entry name" value="DUF421"/>
    <property type="match status" value="1"/>
</dbReference>
<comment type="similarity">
    <text evidence="2">Belongs to the UPF0702 family.</text>
</comment>
<comment type="caution">
    <text evidence="9">The sequence shown here is derived from an EMBL/GenBank/DDBJ whole genome shotgun (WGS) entry which is preliminary data.</text>
</comment>
<feature type="domain" description="YetF C-terminal" evidence="8">
    <location>
        <begin position="126"/>
        <end position="197"/>
    </location>
</feature>
<evidence type="ECO:0000256" key="2">
    <source>
        <dbReference type="ARBA" id="ARBA00006448"/>
    </source>
</evidence>
<keyword evidence="6 7" id="KW-0472">Membrane</keyword>
<dbReference type="GO" id="GO:0005886">
    <property type="term" value="C:plasma membrane"/>
    <property type="evidence" value="ECO:0007669"/>
    <property type="project" value="UniProtKB-SubCell"/>
</dbReference>
<keyword evidence="5 7" id="KW-1133">Transmembrane helix</keyword>
<keyword evidence="4 7" id="KW-0812">Transmembrane</keyword>
<dbReference type="Proteomes" id="UP000309788">
    <property type="component" value="Unassembled WGS sequence"/>
</dbReference>
<keyword evidence="10" id="KW-1185">Reference proteome</keyword>
<protein>
    <submittedName>
        <fullName evidence="9">DUF421 domain-containing protein</fullName>
    </submittedName>
</protein>
<dbReference type="OrthoDB" id="6538282at2"/>
<gene>
    <name evidence="9" type="ORF">FEM55_07040</name>
</gene>
<proteinExistence type="inferred from homology"/>
<evidence type="ECO:0000256" key="1">
    <source>
        <dbReference type="ARBA" id="ARBA00004651"/>
    </source>
</evidence>
<evidence type="ECO:0000256" key="6">
    <source>
        <dbReference type="ARBA" id="ARBA00023136"/>
    </source>
</evidence>
<name>A0A5R9KKY0_9BACT</name>
<dbReference type="InterPro" id="IPR007353">
    <property type="entry name" value="DUF421"/>
</dbReference>
<dbReference type="EMBL" id="VCEI01000011">
    <property type="protein sequence ID" value="TLU96871.1"/>
    <property type="molecule type" value="Genomic_DNA"/>
</dbReference>
<keyword evidence="3" id="KW-1003">Cell membrane</keyword>
<dbReference type="PANTHER" id="PTHR34582">
    <property type="entry name" value="UPF0702 TRANSMEMBRANE PROTEIN YCAP"/>
    <property type="match status" value="1"/>
</dbReference>
<dbReference type="Gene3D" id="3.30.240.20">
    <property type="entry name" value="bsu07140 like domains"/>
    <property type="match status" value="1"/>
</dbReference>
<comment type="subcellular location">
    <subcellularLocation>
        <location evidence="1">Cell membrane</location>
        <topology evidence="1">Multi-pass membrane protein</topology>
    </subcellularLocation>
</comment>
<accession>A0A5R9KKY0</accession>
<evidence type="ECO:0000259" key="8">
    <source>
        <dbReference type="Pfam" id="PF04239"/>
    </source>
</evidence>
<dbReference type="PANTHER" id="PTHR34582:SF6">
    <property type="entry name" value="UPF0702 TRANSMEMBRANE PROTEIN YCAP"/>
    <property type="match status" value="1"/>
</dbReference>
<evidence type="ECO:0000313" key="9">
    <source>
        <dbReference type="EMBL" id="TLU96871.1"/>
    </source>
</evidence>
<organism evidence="9 10">
    <name type="scientific">Dyadobacter sediminis</name>
    <dbReference type="NCBI Taxonomy" id="1493691"/>
    <lineage>
        <taxon>Bacteria</taxon>
        <taxon>Pseudomonadati</taxon>
        <taxon>Bacteroidota</taxon>
        <taxon>Cytophagia</taxon>
        <taxon>Cytophagales</taxon>
        <taxon>Spirosomataceae</taxon>
        <taxon>Dyadobacter</taxon>
    </lineage>
</organism>
<evidence type="ECO:0000256" key="3">
    <source>
        <dbReference type="ARBA" id="ARBA00022475"/>
    </source>
</evidence>
<sequence>MQLAPIAEKQSGFRHQQNINKEKKMALDQISIQDWHRIFVGEAPGIFYIEVILRTAVVYLILLTSIRMMGKRMASQLGASDLVAMVAMAAAIGVPIHSPDRGLLPAVVVAFAVVNIQRFIASGSAKSEKFEAITQGRIGILVEDSEMILKNFSNSNISRERVFAQLRHMDVRHLGEVKRFYIEANGSFSLLKNEEEVSGLAVLPTWEKELLAKMKKDPEAIVCYKCGHKEPNSFEVNTPCSHCNDTNWVEAVTK</sequence>
<dbReference type="InterPro" id="IPR023090">
    <property type="entry name" value="UPF0702_alpha/beta_dom_sf"/>
</dbReference>
<dbReference type="AlphaFoldDB" id="A0A5R9KKY0"/>
<reference evidence="9 10" key="1">
    <citation type="submission" date="2019-05" db="EMBL/GenBank/DDBJ databases">
        <authorList>
            <person name="Qu J.-H."/>
        </authorList>
    </citation>
    <scope>NUCLEOTIDE SEQUENCE [LARGE SCALE GENOMIC DNA]</scope>
    <source>
        <strain evidence="9 10">Z12</strain>
    </source>
</reference>
<feature type="transmembrane region" description="Helical" evidence="7">
    <location>
        <begin position="45"/>
        <end position="66"/>
    </location>
</feature>
<evidence type="ECO:0000256" key="4">
    <source>
        <dbReference type="ARBA" id="ARBA00022692"/>
    </source>
</evidence>
<evidence type="ECO:0000256" key="5">
    <source>
        <dbReference type="ARBA" id="ARBA00022989"/>
    </source>
</evidence>
<evidence type="ECO:0000313" key="10">
    <source>
        <dbReference type="Proteomes" id="UP000309788"/>
    </source>
</evidence>
<evidence type="ECO:0000256" key="7">
    <source>
        <dbReference type="SAM" id="Phobius"/>
    </source>
</evidence>